<evidence type="ECO:0000313" key="7">
    <source>
        <dbReference type="EMBL" id="MEN0642339.1"/>
    </source>
</evidence>
<feature type="transmembrane region" description="Helical" evidence="6">
    <location>
        <begin position="38"/>
        <end position="62"/>
    </location>
</feature>
<evidence type="ECO:0000256" key="4">
    <source>
        <dbReference type="ARBA" id="ARBA00022989"/>
    </source>
</evidence>
<dbReference type="Proteomes" id="UP001418796">
    <property type="component" value="Unassembled WGS sequence"/>
</dbReference>
<keyword evidence="8" id="KW-1185">Reference proteome</keyword>
<reference evidence="7 8" key="1">
    <citation type="submission" date="2024-03" db="EMBL/GenBank/DDBJ databases">
        <title>Bacilli Hybrid Assemblies.</title>
        <authorList>
            <person name="Kovac J."/>
        </authorList>
    </citation>
    <scope>NUCLEOTIDE SEQUENCE [LARGE SCALE GENOMIC DNA]</scope>
    <source>
        <strain evidence="7 8">FSL R7-0666</strain>
    </source>
</reference>
<comment type="caution">
    <text evidence="7">The sequence shown here is derived from an EMBL/GenBank/DDBJ whole genome shotgun (WGS) entry which is preliminary data.</text>
</comment>
<feature type="transmembrane region" description="Helical" evidence="6">
    <location>
        <begin position="174"/>
        <end position="191"/>
    </location>
</feature>
<keyword evidence="3 6" id="KW-0812">Transmembrane</keyword>
<evidence type="ECO:0000256" key="1">
    <source>
        <dbReference type="ARBA" id="ARBA00004651"/>
    </source>
</evidence>
<keyword evidence="5 6" id="KW-0472">Membrane</keyword>
<evidence type="ECO:0000256" key="5">
    <source>
        <dbReference type="ARBA" id="ARBA00023136"/>
    </source>
</evidence>
<feature type="transmembrane region" description="Helical" evidence="6">
    <location>
        <begin position="108"/>
        <end position="133"/>
    </location>
</feature>
<evidence type="ECO:0000256" key="2">
    <source>
        <dbReference type="ARBA" id="ARBA00022475"/>
    </source>
</evidence>
<dbReference type="InterPro" id="IPR001123">
    <property type="entry name" value="LeuE-type"/>
</dbReference>
<dbReference type="EMBL" id="JBCITK010000001">
    <property type="protein sequence ID" value="MEN0642339.1"/>
    <property type="molecule type" value="Genomic_DNA"/>
</dbReference>
<protein>
    <submittedName>
        <fullName evidence="7">LysE family translocator</fullName>
    </submittedName>
</protein>
<dbReference type="PANTHER" id="PTHR30086">
    <property type="entry name" value="ARGININE EXPORTER PROTEIN ARGO"/>
    <property type="match status" value="1"/>
</dbReference>
<keyword evidence="4 6" id="KW-1133">Transmembrane helix</keyword>
<evidence type="ECO:0000313" key="8">
    <source>
        <dbReference type="Proteomes" id="UP001418796"/>
    </source>
</evidence>
<proteinExistence type="predicted"/>
<accession>A0ABU9VES7</accession>
<feature type="transmembrane region" description="Helical" evidence="6">
    <location>
        <begin position="139"/>
        <end position="162"/>
    </location>
</feature>
<sequence length="192" mass="21316">MSIVSFIIYCFVITVTPGTTNILILNTVQNDGVKSAMIFAYGSVLGFGIILASAAFLSSFFANVLPSIIIFVQIGGTFYMLCLAYQIYKMDASNDKKTESRTSFNRGLFVQLLNPKPIMFALTLFPSFVLPYYNSSLSLTITVVGVTLIGFLSFILWVTFGAIFKEFLNKYRKAANTTMAIFIVYAAVMIWI</sequence>
<comment type="subcellular location">
    <subcellularLocation>
        <location evidence="1">Cell membrane</location>
        <topology evidence="1">Multi-pass membrane protein</topology>
    </subcellularLocation>
</comment>
<organism evidence="7 8">
    <name type="scientific">Alkalicoccobacillus gibsonii</name>
    <dbReference type="NCBI Taxonomy" id="79881"/>
    <lineage>
        <taxon>Bacteria</taxon>
        <taxon>Bacillati</taxon>
        <taxon>Bacillota</taxon>
        <taxon>Bacilli</taxon>
        <taxon>Bacillales</taxon>
        <taxon>Bacillaceae</taxon>
        <taxon>Alkalicoccobacillus</taxon>
    </lineage>
</organism>
<dbReference type="PANTHER" id="PTHR30086:SF20">
    <property type="entry name" value="ARGININE EXPORTER PROTEIN ARGO-RELATED"/>
    <property type="match status" value="1"/>
</dbReference>
<dbReference type="RefSeq" id="WP_343129470.1">
    <property type="nucleotide sequence ID" value="NZ_JBCITK010000001.1"/>
</dbReference>
<evidence type="ECO:0000256" key="3">
    <source>
        <dbReference type="ARBA" id="ARBA00022692"/>
    </source>
</evidence>
<evidence type="ECO:0000256" key="6">
    <source>
        <dbReference type="SAM" id="Phobius"/>
    </source>
</evidence>
<gene>
    <name evidence="7" type="ORF">MKY91_04070</name>
</gene>
<name>A0ABU9VES7_9BACI</name>
<dbReference type="Pfam" id="PF01810">
    <property type="entry name" value="LysE"/>
    <property type="match status" value="1"/>
</dbReference>
<feature type="transmembrane region" description="Helical" evidence="6">
    <location>
        <begin position="6"/>
        <end position="26"/>
    </location>
</feature>
<feature type="transmembrane region" description="Helical" evidence="6">
    <location>
        <begin position="68"/>
        <end position="88"/>
    </location>
</feature>
<keyword evidence="2" id="KW-1003">Cell membrane</keyword>